<keyword evidence="2" id="KW-1185">Reference proteome</keyword>
<dbReference type="AlphaFoldDB" id="A0AA96LD01"/>
<evidence type="ECO:0000313" key="1">
    <source>
        <dbReference type="EMBL" id="WNQ10909.1"/>
    </source>
</evidence>
<organism evidence="1 2">
    <name type="scientific">Paenibacillus aurantius</name>
    <dbReference type="NCBI Taxonomy" id="2918900"/>
    <lineage>
        <taxon>Bacteria</taxon>
        <taxon>Bacillati</taxon>
        <taxon>Bacillota</taxon>
        <taxon>Bacilli</taxon>
        <taxon>Bacillales</taxon>
        <taxon>Paenibacillaceae</taxon>
        <taxon>Paenibacillus</taxon>
    </lineage>
</organism>
<gene>
    <name evidence="1" type="ORF">MJA45_25380</name>
</gene>
<accession>A0AA96LD01</accession>
<dbReference type="KEGG" id="paun:MJA45_25380"/>
<evidence type="ECO:0000313" key="2">
    <source>
        <dbReference type="Proteomes" id="UP001305702"/>
    </source>
</evidence>
<protein>
    <submittedName>
        <fullName evidence="1">Uncharacterized protein</fullName>
    </submittedName>
</protein>
<reference evidence="1 2" key="1">
    <citation type="submission" date="2022-02" db="EMBL/GenBank/DDBJ databases">
        <title>Paenibacillus sp. MBLB1776 Whole Genome Shotgun Sequencing.</title>
        <authorList>
            <person name="Hwang C.Y."/>
            <person name="Cho E.-S."/>
            <person name="Seo M.-J."/>
        </authorList>
    </citation>
    <scope>NUCLEOTIDE SEQUENCE [LARGE SCALE GENOMIC DNA]</scope>
    <source>
        <strain evidence="1 2">MBLB1776</strain>
    </source>
</reference>
<proteinExistence type="predicted"/>
<name>A0AA96LD01_9BACL</name>
<dbReference type="RefSeq" id="WP_315604685.1">
    <property type="nucleotide sequence ID" value="NZ_CP130318.1"/>
</dbReference>
<sequence length="180" mass="20930">MLYLYHYYEEATGPFCNLSDLDPEEAEAVLNRIRTEQKGFASRRPPDYLAVRRSLEQTARKIFADKGGRPVRTSPHYMTLGECPWLLSWYPRGKELRIPLSAFDPCSVSFTYGDLFPTMRVQDGKPYRGQVYTQDEILTVLETYGWPQEWNRDGTKGPERYVEAQIWEEKPLAGFRAGDF</sequence>
<dbReference type="EMBL" id="CP130318">
    <property type="protein sequence ID" value="WNQ10909.1"/>
    <property type="molecule type" value="Genomic_DNA"/>
</dbReference>
<dbReference type="Proteomes" id="UP001305702">
    <property type="component" value="Chromosome"/>
</dbReference>